<sequence length="391" mass="43255">MRYEDWDILVFPRGCEVPMKEFKVACHVVHDAEFSQSHGSFGLPTLYCFVPSLAAGTPFQISIHSWTIPVISQFTKSYSEFPGNVKFEARLFVDGRLVASTTLDRKSDWPHVIAHSFDFSKNGDLEPLKFPVFQQELLHQNHWSPADDLGRIKLVISEGFPRDSLTMPIQRVKNIVAFSFQHAPLEVLENSSIAWPNPSMWRRAPYTASMPVPTYPAEDAKSHAHSPRRRNQGLQGDLADHTMPMIQGVIPNVSANSARKYQDLSGNTVVDAPPGFEGPGLFEDSSSYFDWLGSMNMGLDDVSAQLLSTNSKARRSRKTATDISMPDYPSSGHGGQTSISGDASFTMSSFQPEDDINPGHLKVPSNTPTTGGQSVYESEGLMPTRSIVNNC</sequence>
<organism evidence="2 3">
    <name type="scientific">Neonectria punicea</name>
    <dbReference type="NCBI Taxonomy" id="979145"/>
    <lineage>
        <taxon>Eukaryota</taxon>
        <taxon>Fungi</taxon>
        <taxon>Dikarya</taxon>
        <taxon>Ascomycota</taxon>
        <taxon>Pezizomycotina</taxon>
        <taxon>Sordariomycetes</taxon>
        <taxon>Hypocreomycetidae</taxon>
        <taxon>Hypocreales</taxon>
        <taxon>Nectriaceae</taxon>
        <taxon>Neonectria</taxon>
    </lineage>
</organism>
<keyword evidence="3" id="KW-1185">Reference proteome</keyword>
<dbReference type="Proteomes" id="UP001498476">
    <property type="component" value="Unassembled WGS sequence"/>
</dbReference>
<proteinExistence type="predicted"/>
<gene>
    <name evidence="2" type="ORF">QQX98_002370</name>
</gene>
<dbReference type="EMBL" id="JAZAVJ010000024">
    <property type="protein sequence ID" value="KAK7421238.1"/>
    <property type="molecule type" value="Genomic_DNA"/>
</dbReference>
<protein>
    <submittedName>
        <fullName evidence="2">Uncharacterized protein</fullName>
    </submittedName>
</protein>
<name>A0ABR1HJ56_9HYPO</name>
<evidence type="ECO:0000256" key="1">
    <source>
        <dbReference type="SAM" id="MobiDB-lite"/>
    </source>
</evidence>
<comment type="caution">
    <text evidence="2">The sequence shown here is derived from an EMBL/GenBank/DDBJ whole genome shotgun (WGS) entry which is preliminary data.</text>
</comment>
<feature type="region of interest" description="Disordered" evidence="1">
    <location>
        <begin position="310"/>
        <end position="338"/>
    </location>
</feature>
<feature type="compositionally biased region" description="Polar residues" evidence="1">
    <location>
        <begin position="364"/>
        <end position="376"/>
    </location>
</feature>
<feature type="region of interest" description="Disordered" evidence="1">
    <location>
        <begin position="350"/>
        <end position="377"/>
    </location>
</feature>
<accession>A0ABR1HJ56</accession>
<evidence type="ECO:0000313" key="2">
    <source>
        <dbReference type="EMBL" id="KAK7421238.1"/>
    </source>
</evidence>
<evidence type="ECO:0000313" key="3">
    <source>
        <dbReference type="Proteomes" id="UP001498476"/>
    </source>
</evidence>
<reference evidence="2 3" key="1">
    <citation type="journal article" date="2025" name="Microbiol. Resour. Announc.">
        <title>Draft genome sequences for Neonectria magnoliae and Neonectria punicea, canker pathogens of Liriodendron tulipifera and Acer saccharum in West Virginia.</title>
        <authorList>
            <person name="Petronek H.M."/>
            <person name="Kasson M.T."/>
            <person name="Metheny A.M."/>
            <person name="Stauder C.M."/>
            <person name="Lovett B."/>
            <person name="Lynch S.C."/>
            <person name="Garnas J.R."/>
            <person name="Kasson L.R."/>
            <person name="Stajich J.E."/>
        </authorList>
    </citation>
    <scope>NUCLEOTIDE SEQUENCE [LARGE SCALE GENOMIC DNA]</scope>
    <source>
        <strain evidence="2 3">NRRL 64653</strain>
    </source>
</reference>
<feature type="region of interest" description="Disordered" evidence="1">
    <location>
        <begin position="214"/>
        <end position="237"/>
    </location>
</feature>